<feature type="transmembrane region" description="Helical" evidence="1">
    <location>
        <begin position="178"/>
        <end position="195"/>
    </location>
</feature>
<dbReference type="AlphaFoldDB" id="A0A4R2RKI2"/>
<dbReference type="SUPFAM" id="SSF48317">
    <property type="entry name" value="Acid phosphatase/Vanadium-dependent haloperoxidase"/>
    <property type="match status" value="1"/>
</dbReference>
<evidence type="ECO:0000313" key="3">
    <source>
        <dbReference type="EMBL" id="TCP63318.1"/>
    </source>
</evidence>
<feature type="domain" description="Phosphatidic acid phosphatase type 2/haloperoxidase" evidence="2">
    <location>
        <begin position="97"/>
        <end position="222"/>
    </location>
</feature>
<organism evidence="3 4">
    <name type="scientific">Rhodovulum bhavnagarense</name>
    <dbReference type="NCBI Taxonomy" id="992286"/>
    <lineage>
        <taxon>Bacteria</taxon>
        <taxon>Pseudomonadati</taxon>
        <taxon>Pseudomonadota</taxon>
        <taxon>Alphaproteobacteria</taxon>
        <taxon>Rhodobacterales</taxon>
        <taxon>Paracoccaceae</taxon>
        <taxon>Rhodovulum</taxon>
    </lineage>
</organism>
<dbReference type="RefSeq" id="WP_165910114.1">
    <property type="nucleotide sequence ID" value="NZ_SLXU01000001.1"/>
</dbReference>
<gene>
    <name evidence="3" type="ORF">EV663_101586</name>
</gene>
<keyword evidence="1" id="KW-0472">Membrane</keyword>
<evidence type="ECO:0000256" key="1">
    <source>
        <dbReference type="SAM" id="Phobius"/>
    </source>
</evidence>
<keyword evidence="1" id="KW-1133">Transmembrane helix</keyword>
<keyword evidence="4" id="KW-1185">Reference proteome</keyword>
<proteinExistence type="predicted"/>
<dbReference type="Pfam" id="PF01569">
    <property type="entry name" value="PAP2"/>
    <property type="match status" value="1"/>
</dbReference>
<dbReference type="Gene3D" id="1.20.144.10">
    <property type="entry name" value="Phosphatidic acid phosphatase type 2/haloperoxidase"/>
    <property type="match status" value="1"/>
</dbReference>
<keyword evidence="1" id="KW-0812">Transmembrane</keyword>
<accession>A0A4R2RKI2</accession>
<feature type="transmembrane region" description="Helical" evidence="1">
    <location>
        <begin position="153"/>
        <end position="171"/>
    </location>
</feature>
<feature type="transmembrane region" description="Helical" evidence="1">
    <location>
        <begin position="63"/>
        <end position="84"/>
    </location>
</feature>
<comment type="caution">
    <text evidence="3">The sequence shown here is derived from an EMBL/GenBank/DDBJ whole genome shotgun (WGS) entry which is preliminary data.</text>
</comment>
<name>A0A4R2RKI2_9RHOB</name>
<sequence length="258" mass="27310">MDDPLYTRLLIAVLMLTVAAQALFAALPWLDLAASGALADGTQGFAAARHPVLPRLNGAIRETFQFGAIALILWGLGAMILGRLRGDWLRVWAYFASSVILAPGILVNLVLKAHSGRARPATIEQFGGELVFTPAGVFTDQCARNCSYTSGEAALAACLAIVALTLCWANLTVLRRVVALLVAVAVVGGVSWLRMALGRHFLSDVVMSTLFTALVALALYRLLGIGRARRVVTPAALRAGLGAARRGLVRIARGRSSP</sequence>
<protein>
    <submittedName>
        <fullName evidence="3">Membrane-associated PAP2 superfamily phosphatase</fullName>
    </submittedName>
</protein>
<feature type="transmembrane region" description="Helical" evidence="1">
    <location>
        <begin position="201"/>
        <end position="220"/>
    </location>
</feature>
<dbReference type="Proteomes" id="UP000295050">
    <property type="component" value="Unassembled WGS sequence"/>
</dbReference>
<evidence type="ECO:0000313" key="4">
    <source>
        <dbReference type="Proteomes" id="UP000295050"/>
    </source>
</evidence>
<dbReference type="InterPro" id="IPR000326">
    <property type="entry name" value="PAP2/HPO"/>
</dbReference>
<dbReference type="EMBL" id="SLXU01000001">
    <property type="protein sequence ID" value="TCP63318.1"/>
    <property type="molecule type" value="Genomic_DNA"/>
</dbReference>
<reference evidence="3 4" key="1">
    <citation type="submission" date="2019-03" db="EMBL/GenBank/DDBJ databases">
        <title>Genomic Encyclopedia of Type Strains, Phase IV (KMG-IV): sequencing the most valuable type-strain genomes for metagenomic binning, comparative biology and taxonomic classification.</title>
        <authorList>
            <person name="Goeker M."/>
        </authorList>
    </citation>
    <scope>NUCLEOTIDE SEQUENCE [LARGE SCALE GENOMIC DNA]</scope>
    <source>
        <strain evidence="3 4">DSM 24766</strain>
    </source>
</reference>
<dbReference type="InterPro" id="IPR036938">
    <property type="entry name" value="PAP2/HPO_sf"/>
</dbReference>
<feature type="transmembrane region" description="Helical" evidence="1">
    <location>
        <begin position="91"/>
        <end position="111"/>
    </location>
</feature>
<evidence type="ECO:0000259" key="2">
    <source>
        <dbReference type="Pfam" id="PF01569"/>
    </source>
</evidence>